<sequence>MTGGSRRRPSALQQLRRGVGEVTKLLLVNGEDQRVVDGRSGSVRQIGIDSKNMHTENDVLLQHLDRKHLIFVVEPRQHHLYTRHRNVQPLPDDSPQQGATVVTEGGKRQEDLSDHEDRIYKRAYEQCTKTALKGGELIIFRVEEMVI</sequence>
<comment type="caution">
    <text evidence="2">The sequence shown here is derived from an EMBL/GenBank/DDBJ whole genome shotgun (WGS) entry which is preliminary data.</text>
</comment>
<evidence type="ECO:0000256" key="1">
    <source>
        <dbReference type="SAM" id="MobiDB-lite"/>
    </source>
</evidence>
<gene>
    <name evidence="2" type="ORF">EYF80_005560</name>
</gene>
<evidence type="ECO:0000313" key="2">
    <source>
        <dbReference type="EMBL" id="TNN84233.1"/>
    </source>
</evidence>
<name>A0A4Z2J419_9TELE</name>
<dbReference type="Proteomes" id="UP000314294">
    <property type="component" value="Unassembled WGS sequence"/>
</dbReference>
<evidence type="ECO:0000313" key="3">
    <source>
        <dbReference type="Proteomes" id="UP000314294"/>
    </source>
</evidence>
<feature type="region of interest" description="Disordered" evidence="1">
    <location>
        <begin position="86"/>
        <end position="112"/>
    </location>
</feature>
<organism evidence="2 3">
    <name type="scientific">Liparis tanakae</name>
    <name type="common">Tanaka's snailfish</name>
    <dbReference type="NCBI Taxonomy" id="230148"/>
    <lineage>
        <taxon>Eukaryota</taxon>
        <taxon>Metazoa</taxon>
        <taxon>Chordata</taxon>
        <taxon>Craniata</taxon>
        <taxon>Vertebrata</taxon>
        <taxon>Euteleostomi</taxon>
        <taxon>Actinopterygii</taxon>
        <taxon>Neopterygii</taxon>
        <taxon>Teleostei</taxon>
        <taxon>Neoteleostei</taxon>
        <taxon>Acanthomorphata</taxon>
        <taxon>Eupercaria</taxon>
        <taxon>Perciformes</taxon>
        <taxon>Cottioidei</taxon>
        <taxon>Cottales</taxon>
        <taxon>Liparidae</taxon>
        <taxon>Liparis</taxon>
    </lineage>
</organism>
<dbReference type="EMBL" id="SRLO01000028">
    <property type="protein sequence ID" value="TNN84233.1"/>
    <property type="molecule type" value="Genomic_DNA"/>
</dbReference>
<protein>
    <submittedName>
        <fullName evidence="2">Uncharacterized protein</fullName>
    </submittedName>
</protein>
<accession>A0A4Z2J419</accession>
<dbReference type="AlphaFoldDB" id="A0A4Z2J419"/>
<keyword evidence="3" id="KW-1185">Reference proteome</keyword>
<reference evidence="2 3" key="1">
    <citation type="submission" date="2019-03" db="EMBL/GenBank/DDBJ databases">
        <title>First draft genome of Liparis tanakae, snailfish: a comprehensive survey of snailfish specific genes.</title>
        <authorList>
            <person name="Kim W."/>
            <person name="Song I."/>
            <person name="Jeong J.-H."/>
            <person name="Kim D."/>
            <person name="Kim S."/>
            <person name="Ryu S."/>
            <person name="Song J.Y."/>
            <person name="Lee S.K."/>
        </authorList>
    </citation>
    <scope>NUCLEOTIDE SEQUENCE [LARGE SCALE GENOMIC DNA]</scope>
    <source>
        <tissue evidence="2">Muscle</tissue>
    </source>
</reference>
<proteinExistence type="predicted"/>